<feature type="compositionally biased region" description="Basic and acidic residues" evidence="17">
    <location>
        <begin position="547"/>
        <end position="557"/>
    </location>
</feature>
<dbReference type="NCBIfam" id="NF003078">
    <property type="entry name" value="PRK04004.1"/>
    <property type="match status" value="1"/>
</dbReference>
<comment type="subcellular location">
    <subcellularLocation>
        <location evidence="2">Cytoplasm</location>
    </subcellularLocation>
</comment>
<feature type="compositionally biased region" description="Basic and acidic residues" evidence="17">
    <location>
        <begin position="173"/>
        <end position="186"/>
    </location>
</feature>
<dbReference type="Gene3D" id="2.40.30.10">
    <property type="entry name" value="Translation factors"/>
    <property type="match status" value="2"/>
</dbReference>
<dbReference type="GO" id="GO:0005739">
    <property type="term" value="C:mitochondrion"/>
    <property type="evidence" value="ECO:0007669"/>
    <property type="project" value="TreeGrafter"/>
</dbReference>
<dbReference type="CDD" id="cd01887">
    <property type="entry name" value="IF2_eIF5B"/>
    <property type="match status" value="2"/>
</dbReference>
<accession>A0AAD1R6M3</accession>
<dbReference type="Pfam" id="PF11987">
    <property type="entry name" value="IF-2"/>
    <property type="match status" value="1"/>
</dbReference>
<feature type="compositionally biased region" description="Basic and acidic residues" evidence="17">
    <location>
        <begin position="1273"/>
        <end position="1287"/>
    </location>
</feature>
<feature type="region of interest" description="Disordered" evidence="17">
    <location>
        <begin position="1"/>
        <end position="20"/>
    </location>
</feature>
<feature type="compositionally biased region" description="Basic and acidic residues" evidence="17">
    <location>
        <begin position="341"/>
        <end position="413"/>
    </location>
</feature>
<keyword evidence="6" id="KW-0963">Cytoplasm</keyword>
<organism evidence="19 20">
    <name type="scientific">Pelobates cultripes</name>
    <name type="common">Western spadefoot toad</name>
    <dbReference type="NCBI Taxonomy" id="61616"/>
    <lineage>
        <taxon>Eukaryota</taxon>
        <taxon>Metazoa</taxon>
        <taxon>Chordata</taxon>
        <taxon>Craniata</taxon>
        <taxon>Vertebrata</taxon>
        <taxon>Euteleostomi</taxon>
        <taxon>Amphibia</taxon>
        <taxon>Batrachia</taxon>
        <taxon>Anura</taxon>
        <taxon>Pelobatoidea</taxon>
        <taxon>Pelobatidae</taxon>
        <taxon>Pelobates</taxon>
    </lineage>
</organism>
<evidence type="ECO:0000256" key="8">
    <source>
        <dbReference type="ARBA" id="ARBA00022723"/>
    </source>
</evidence>
<dbReference type="FunFam" id="3.40.50.300:FF:000112">
    <property type="entry name" value="Eukaryotic translation initiation factor 5B"/>
    <property type="match status" value="2"/>
</dbReference>
<feature type="compositionally biased region" description="Acidic residues" evidence="17">
    <location>
        <begin position="135"/>
        <end position="149"/>
    </location>
</feature>
<dbReference type="CDD" id="cd16266">
    <property type="entry name" value="IF2_aeIF5B_IV"/>
    <property type="match status" value="1"/>
</dbReference>
<feature type="region of interest" description="Disordered" evidence="17">
    <location>
        <begin position="26"/>
        <end position="596"/>
    </location>
</feature>
<keyword evidence="8" id="KW-0479">Metal-binding</keyword>
<feature type="domain" description="Tr-type G" evidence="18">
    <location>
        <begin position="1464"/>
        <end position="1681"/>
    </location>
</feature>
<proteinExistence type="inferred from homology"/>
<evidence type="ECO:0000256" key="2">
    <source>
        <dbReference type="ARBA" id="ARBA00004496"/>
    </source>
</evidence>
<feature type="compositionally biased region" description="Acidic residues" evidence="17">
    <location>
        <begin position="1332"/>
        <end position="1350"/>
    </location>
</feature>
<dbReference type="GO" id="GO:0005525">
    <property type="term" value="F:GTP binding"/>
    <property type="evidence" value="ECO:0007669"/>
    <property type="project" value="UniProtKB-KW"/>
</dbReference>
<dbReference type="Gene3D" id="3.40.50.300">
    <property type="entry name" value="P-loop containing nucleotide triphosphate hydrolases"/>
    <property type="match status" value="2"/>
</dbReference>
<comment type="cofactor">
    <cofactor evidence="1">
        <name>a monovalent cation</name>
        <dbReference type="ChEBI" id="CHEBI:60242"/>
    </cofactor>
</comment>
<feature type="compositionally biased region" description="Acidic residues" evidence="17">
    <location>
        <begin position="982"/>
        <end position="996"/>
    </location>
</feature>
<feature type="compositionally biased region" description="Acidic residues" evidence="17">
    <location>
        <begin position="294"/>
        <end position="304"/>
    </location>
</feature>
<evidence type="ECO:0000256" key="11">
    <source>
        <dbReference type="ARBA" id="ARBA00022917"/>
    </source>
</evidence>
<feature type="compositionally biased region" description="Basic and acidic residues" evidence="17">
    <location>
        <begin position="565"/>
        <end position="576"/>
    </location>
</feature>
<dbReference type="PANTHER" id="PTHR43381:SF4">
    <property type="entry name" value="EUKARYOTIC TRANSLATION INITIATION FACTOR 5B"/>
    <property type="match status" value="1"/>
</dbReference>
<evidence type="ECO:0000256" key="14">
    <source>
        <dbReference type="ARBA" id="ARBA00051990"/>
    </source>
</evidence>
<dbReference type="InterPro" id="IPR023115">
    <property type="entry name" value="TIF_IF2_dom3"/>
</dbReference>
<feature type="compositionally biased region" description="Basic and acidic residues" evidence="17">
    <location>
        <begin position="962"/>
        <end position="977"/>
    </location>
</feature>
<feature type="compositionally biased region" description="Basic and acidic residues" evidence="17">
    <location>
        <begin position="586"/>
        <end position="596"/>
    </location>
</feature>
<feature type="compositionally biased region" description="Acidic residues" evidence="17">
    <location>
        <begin position="485"/>
        <end position="503"/>
    </location>
</feature>
<evidence type="ECO:0000256" key="12">
    <source>
        <dbReference type="ARBA" id="ARBA00023134"/>
    </source>
</evidence>
<dbReference type="GO" id="GO:0046872">
    <property type="term" value="F:metal ion binding"/>
    <property type="evidence" value="ECO:0007669"/>
    <property type="project" value="UniProtKB-KW"/>
</dbReference>
<dbReference type="PROSITE" id="PS51722">
    <property type="entry name" value="G_TR_2"/>
    <property type="match status" value="2"/>
</dbReference>
<dbReference type="FunFam" id="2.40.30.10:FF:000013">
    <property type="entry name" value="eukaryotic translation initiation factor 5B"/>
    <property type="match status" value="1"/>
</dbReference>
<feature type="compositionally biased region" description="Acidic residues" evidence="17">
    <location>
        <begin position="517"/>
        <end position="546"/>
    </location>
</feature>
<evidence type="ECO:0000256" key="1">
    <source>
        <dbReference type="ARBA" id="ARBA00001944"/>
    </source>
</evidence>
<feature type="compositionally biased region" description="Basic and acidic residues" evidence="17">
    <location>
        <begin position="504"/>
        <end position="516"/>
    </location>
</feature>
<dbReference type="Gene3D" id="3.40.50.10050">
    <property type="entry name" value="Translation initiation factor IF- 2, domain 3"/>
    <property type="match status" value="1"/>
</dbReference>
<dbReference type="CDD" id="cd03703">
    <property type="entry name" value="aeIF5B_II"/>
    <property type="match status" value="1"/>
</dbReference>
<dbReference type="PRINTS" id="PR00315">
    <property type="entry name" value="ELONGATNFCT"/>
</dbReference>
<feature type="compositionally biased region" description="Basic and acidic residues" evidence="17">
    <location>
        <begin position="1394"/>
        <end position="1404"/>
    </location>
</feature>
<feature type="compositionally biased region" description="Basic and acidic residues" evidence="17">
    <location>
        <begin position="426"/>
        <end position="440"/>
    </location>
</feature>
<feature type="compositionally biased region" description="Basic and acidic residues" evidence="17">
    <location>
        <begin position="465"/>
        <end position="477"/>
    </location>
</feature>
<feature type="region of interest" description="Disordered" evidence="17">
    <location>
        <begin position="908"/>
        <end position="1443"/>
    </location>
</feature>
<evidence type="ECO:0000256" key="13">
    <source>
        <dbReference type="ARBA" id="ARBA00032478"/>
    </source>
</evidence>
<feature type="region of interest" description="Disordered" evidence="17">
    <location>
        <begin position="873"/>
        <end position="896"/>
    </location>
</feature>
<dbReference type="InterPro" id="IPR015760">
    <property type="entry name" value="TIF_IF2"/>
</dbReference>
<feature type="compositionally biased region" description="Basic and acidic residues" evidence="17">
    <location>
        <begin position="1066"/>
        <end position="1097"/>
    </location>
</feature>
<feature type="compositionally biased region" description="Basic and acidic residues" evidence="17">
    <location>
        <begin position="1412"/>
        <end position="1423"/>
    </location>
</feature>
<dbReference type="InterPro" id="IPR005225">
    <property type="entry name" value="Small_GTP-bd"/>
</dbReference>
<evidence type="ECO:0000256" key="6">
    <source>
        <dbReference type="ARBA" id="ARBA00022490"/>
    </source>
</evidence>
<evidence type="ECO:0000259" key="18">
    <source>
        <dbReference type="PROSITE" id="PS51722"/>
    </source>
</evidence>
<dbReference type="Proteomes" id="UP001295444">
    <property type="component" value="Chromosome 01"/>
</dbReference>
<feature type="compositionally biased region" description="Basic and acidic residues" evidence="17">
    <location>
        <begin position="1110"/>
        <end position="1139"/>
    </location>
</feature>
<evidence type="ECO:0000256" key="5">
    <source>
        <dbReference type="ARBA" id="ARBA00013824"/>
    </source>
</evidence>
<feature type="compositionally biased region" description="Basic and acidic residues" evidence="17">
    <location>
        <begin position="219"/>
        <end position="250"/>
    </location>
</feature>
<dbReference type="GO" id="GO:0003743">
    <property type="term" value="F:translation initiation factor activity"/>
    <property type="evidence" value="ECO:0007669"/>
    <property type="project" value="UniProtKB-KW"/>
</dbReference>
<keyword evidence="20" id="KW-1185">Reference proteome</keyword>
<keyword evidence="11" id="KW-0648">Protein biosynthesis</keyword>
<feature type="compositionally biased region" description="Basic and acidic residues" evidence="17">
    <location>
        <begin position="1433"/>
        <end position="1443"/>
    </location>
</feature>
<evidence type="ECO:0000256" key="10">
    <source>
        <dbReference type="ARBA" id="ARBA00022801"/>
    </source>
</evidence>
<dbReference type="FunFam" id="2.40.30.10:FF:000026">
    <property type="entry name" value="Eukaryotic translation initiation factor 5B"/>
    <property type="match status" value="1"/>
</dbReference>
<evidence type="ECO:0000256" key="16">
    <source>
        <dbReference type="ARBA" id="ARBA00061781"/>
    </source>
</evidence>
<feature type="domain" description="Tr-type G" evidence="18">
    <location>
        <begin position="617"/>
        <end position="834"/>
    </location>
</feature>
<evidence type="ECO:0000256" key="4">
    <source>
        <dbReference type="ARBA" id="ARBA00011986"/>
    </source>
</evidence>
<dbReference type="SUPFAM" id="SSF52540">
    <property type="entry name" value="P-loop containing nucleoside triphosphate hydrolases"/>
    <property type="match status" value="2"/>
</dbReference>
<comment type="similarity">
    <text evidence="3">Belongs to the TRAFAC class translation factor GTPase superfamily. Classic translation factor GTPase family. IF-2 subfamily.</text>
</comment>
<feature type="compositionally biased region" description="Basic and acidic residues" evidence="17">
    <location>
        <begin position="1312"/>
        <end position="1324"/>
    </location>
</feature>
<evidence type="ECO:0000256" key="3">
    <source>
        <dbReference type="ARBA" id="ARBA00007733"/>
    </source>
</evidence>
<comment type="subunit">
    <text evidence="16">Interacts through its C-terminal domain (CTD) with the CTD of eIF1A (EIF1AX) or with the CTD of EIF5 (mutually exclusive) through a common binding site. Interacts with eIF1A (EIF1AX) from the location of the start codon by the 43S complex until the formation of the 80S complex. Interacts with ANXA5 in a calcium and phospholipid-dependent manner.</text>
</comment>
<feature type="compositionally biased region" description="Basic and acidic residues" evidence="17">
    <location>
        <begin position="115"/>
        <end position="130"/>
    </location>
</feature>
<evidence type="ECO:0000256" key="9">
    <source>
        <dbReference type="ARBA" id="ARBA00022741"/>
    </source>
</evidence>
<comment type="catalytic activity">
    <reaction evidence="14">
        <text>GTP + H2O = GDP + phosphate + H(+)</text>
        <dbReference type="Rhea" id="RHEA:19669"/>
        <dbReference type="ChEBI" id="CHEBI:15377"/>
        <dbReference type="ChEBI" id="CHEBI:15378"/>
        <dbReference type="ChEBI" id="CHEBI:37565"/>
        <dbReference type="ChEBI" id="CHEBI:43474"/>
        <dbReference type="ChEBI" id="CHEBI:58189"/>
        <dbReference type="EC" id="3.6.5.3"/>
    </reaction>
    <physiologicalReaction direction="left-to-right" evidence="14">
        <dbReference type="Rhea" id="RHEA:19670"/>
    </physiologicalReaction>
</comment>
<name>A0AAD1R6M3_PELCU</name>
<keyword evidence="7 19" id="KW-0396">Initiation factor</keyword>
<reference evidence="19" key="1">
    <citation type="submission" date="2022-03" db="EMBL/GenBank/DDBJ databases">
        <authorList>
            <person name="Alioto T."/>
            <person name="Alioto T."/>
            <person name="Gomez Garrido J."/>
        </authorList>
    </citation>
    <scope>NUCLEOTIDE SEQUENCE</scope>
</reference>
<dbReference type="Pfam" id="PF14578">
    <property type="entry name" value="GTP_EFTU_D4"/>
    <property type="match status" value="1"/>
</dbReference>
<comment type="function">
    <text evidence="15">Plays a role in translation initiation. Ribosome-dependent GTPase that promotes the joining of the 60S ribosomal subunit to the pre-initiation complex to form the 80S initiation complex with the initiator methionine-tRNA in the P-site base paired to the start codon. Together with eIF1A (EIF1AX), actively orients the initiator methionine-tRNA in a conformation that allows 60S ribosomal subunit joining to form the 80S initiation complex. Is released after formation of the 80S initiation complex. Its GTPase activity is not essential for ribosomal subunits joining, but GTP hydrolysis is needed for eIF1A (EIF1AX) ejection quickly followed by EIF5B release to form elongation-competent ribosomes. In contrast to its procaryotic homolog, does not promote recruitment of Met-rRNA to the small ribosomal subunit.</text>
</comment>
<evidence type="ECO:0000256" key="15">
    <source>
        <dbReference type="ARBA" id="ARBA00053410"/>
    </source>
</evidence>
<feature type="compositionally biased region" description="Basic and acidic residues" evidence="17">
    <location>
        <begin position="317"/>
        <end position="326"/>
    </location>
</feature>
<sequence length="2055" mass="231464">MGKKQKNKGEDSTKDDVDLDALAAEIEGAGASKDQKAKGKKKTAKKKQDFDEDDILKELEELSLETHGGKGETNLVEKTQEPDDAEPFFSKHDKKKKKKVQRTDLDEDEDSSNDIESKPAKPKKGEKPKGGDLSYSEEDGGGDDDDDDSNFNKGLKKTKNKNQAIKKPPVTEVAKEPAKGKEKAEFSGDSDGDSDDMSQSKKGQKKNQKAKPTAQVESGDEHGEFKIKTAAQKKAEKKEREKKKREEEKAKLKKQKEKDEEEGDKKEPSKSTDPVKKANEGVASKDEPKTAAEPEADVDADDDDGDKKKKDKKKKKVEKEDKDKKKGPSKATVKAMQEALAKMKEEEERLKREEEERLKRLEEMEAKRLEEERLEQERKEKKKQKEKERKERLKKEGKLLTKAQREARARAEATLKVLQAQGVEVPSKDSVPKKKPIYIDKKKKKPSQQLANKEEPMEVTSPVEEDVKSPIPEKEDATMLVEAPAAEEDAGVDDWEAIVSDEEKEAKTVHIEVQEKNEEEEDEEEDEDEDEGESDEDDEEGDSDGSDDGKSSDEKPVATRPVTSKSEEKKQSKELSSESESDSDDDRTKEEKAYDRAKRRIEKRRIENQKTVKTQTLRAPVICVLGHVDTGKTKILDKLRHTHVQDGEAGGITQQIGATNVPLDAIKEQIKMVKNFDKDNIKIPGMLIIDTPGHESFSNLRNRGSSLCDIAILVVDIMHGLEPQTIESLNLLKIKKCPFIVALNKIDRLYDWKKSPDTDVAATLKKQKKNTKDEFEERTKSIIVEFAQQGLNAALFHENKDPRTFVSLVPTSAHTGDGMGNLISLLVDLTQTMLNKRLLQSEELKAQVMEHTSLQLLHNNIFGVKRNNRSAEIEGAGASKDQKAKGKKKTAKKKQDFDEDDILKELEELSLETHGGKGETNLVEKTQEPDDAEPFFSKHDKKKKKKVQRTDLDEDEDSSNDIESKPAKPKKGEKPKGGDLSYSEEDGGGDDDDDDSNFNKGLKKTKNKNQAIKKPPVTEVAKEPAKGKEKAEFSGDSDGDSDDMSQSKKGQKKNQKAKPTAQVESGDEHGEFKIKTAAQKKAEKKEREKKKREEEKAKLKKQKEKDEEEGDKKEPSKSTDPVKKANEGVASKDEPKTAAEPEADVDADDDDGDKKKKDKKKKKVEKEDKDKKKGPSKATVKAMQEALAKMKEEEERLKREEEERLKRLEEMEAKRLEEERLEQERKEKKKQKEKERKERLKKEGKLLTKAQREARARAEATLKVLQAQGVEVPSKDSVPKKKPIYIDKKKKKPSQQLANKEEPMEVTSPVEEDVKSPIPEKEDATMLVEAPAAEEDAGVDDWEAIVSDEEKEAKTVHIEVQEKNEEEEDEEEDEDEDEGESDEDDEEGDSDGSDDGKSSDEKPVATRPVTSKSEEKKQSKELSSESESDSDDDRTKEEKAYDRAKRRIEKRRIENQKTVKTQTLRAPVICVLGHVDTGKTKILDKLRHTHVQDGEAGGITQQIGATNVPLDAIKEQIKMVKNFDKDNIKIPGMLIIDTPGHESFSNLRNRGSSLCDIAILVVDIMHGLEPQTIESLNLLKIKKCPFIVALNKIDRLYDWKKSPDTDVAATLKKQKKNTKDEFEERTKSIIVEFAQQGLNAALFHENKDPRTFVSLVPTSAHTGDGMGNLISLLVDLTQTMLNKRLLQSEELKAQVMEVKALPGMGTTIDVILINGRLKESDIIIVPGVEGPIVTQIRGLLLPPPMKELRVKNQYEKHKEVEAAQGVKILGKDLEKALAGLPILVAHKEDEIPVLKDELIHELKQTLNAIKLEEKGVYVQASTLGSLEALLEFLKTSEVPYAGINIGPVHRKDVMKASVMLEHDPQYAVILAFDVRIEREAQEMADSLGVRVFSAEIIYHLFDAFTKYRQDYKKQKQEEFKHIAVFPCKLRILPQFIFNSRDPIVMGVIVEAGQVKQGTLMCVPSKGFVDIGIVTSIEINHKTVDTAKKGQEVCIKIEPIPGESPKMFGRHFEATDFLVSKINRQSIDALKNWFRDEMQKSDWQLIVELKKVFEII</sequence>
<feature type="compositionally biased region" description="Acidic residues" evidence="17">
    <location>
        <begin position="1141"/>
        <end position="1151"/>
    </location>
</feature>
<evidence type="ECO:0000313" key="19">
    <source>
        <dbReference type="EMBL" id="CAH2223327.1"/>
    </source>
</evidence>
<dbReference type="NCBIfam" id="TIGR00231">
    <property type="entry name" value="small_GTP"/>
    <property type="match status" value="2"/>
</dbReference>
<dbReference type="EC" id="3.6.5.3" evidence="4"/>
<dbReference type="SUPFAM" id="SSF52156">
    <property type="entry name" value="Initiation factor IF2/eIF5b, domain 3"/>
    <property type="match status" value="1"/>
</dbReference>
<keyword evidence="12" id="KW-0342">GTP-binding</keyword>
<dbReference type="InterPro" id="IPR036925">
    <property type="entry name" value="TIF_IF2_dom3_sf"/>
</dbReference>
<feature type="compositionally biased region" description="Basic and acidic residues" evidence="17">
    <location>
        <begin position="1351"/>
        <end position="1363"/>
    </location>
</feature>
<dbReference type="InterPro" id="IPR029459">
    <property type="entry name" value="EFTU-type"/>
</dbReference>
<evidence type="ECO:0000313" key="20">
    <source>
        <dbReference type="Proteomes" id="UP001295444"/>
    </source>
</evidence>
<feature type="compositionally biased region" description="Basic and acidic residues" evidence="17">
    <location>
        <begin position="1164"/>
        <end position="1173"/>
    </location>
</feature>
<feature type="compositionally biased region" description="Basic and acidic residues" evidence="17">
    <location>
        <begin position="263"/>
        <end position="292"/>
    </location>
</feature>
<feature type="compositionally biased region" description="Basic and acidic residues" evidence="17">
    <location>
        <begin position="1020"/>
        <end position="1033"/>
    </location>
</feature>
<feature type="compositionally biased region" description="Basic and acidic residues" evidence="17">
    <location>
        <begin position="7"/>
        <end position="16"/>
    </location>
</feature>
<dbReference type="EMBL" id="OW240912">
    <property type="protein sequence ID" value="CAH2223327.1"/>
    <property type="molecule type" value="Genomic_DNA"/>
</dbReference>
<protein>
    <recommendedName>
        <fullName evidence="5">Eukaryotic translation initiation factor 5B</fullName>
        <ecNumber evidence="4">3.6.5.3</ecNumber>
    </recommendedName>
    <alternativeName>
        <fullName evidence="13">Translation initiation factor IF-2</fullName>
    </alternativeName>
</protein>
<dbReference type="InterPro" id="IPR027417">
    <property type="entry name" value="P-loop_NTPase"/>
</dbReference>
<feature type="compositionally biased region" description="Basic and acidic residues" evidence="17">
    <location>
        <begin position="1188"/>
        <end position="1260"/>
    </location>
</feature>
<dbReference type="PANTHER" id="PTHR43381">
    <property type="entry name" value="TRANSLATION INITIATION FACTOR IF-2-RELATED"/>
    <property type="match status" value="1"/>
</dbReference>
<dbReference type="Pfam" id="PF00009">
    <property type="entry name" value="GTP_EFTU"/>
    <property type="match status" value="2"/>
</dbReference>
<dbReference type="InterPro" id="IPR000795">
    <property type="entry name" value="T_Tr_GTP-bd_dom"/>
</dbReference>
<gene>
    <name evidence="19" type="ORF">PECUL_23A013972</name>
</gene>
<feature type="compositionally biased region" description="Acidic residues" evidence="17">
    <location>
        <begin position="1364"/>
        <end position="1393"/>
    </location>
</feature>
<evidence type="ECO:0000256" key="17">
    <source>
        <dbReference type="SAM" id="MobiDB-lite"/>
    </source>
</evidence>
<keyword evidence="9" id="KW-0547">Nucleotide-binding</keyword>
<evidence type="ECO:0000256" key="7">
    <source>
        <dbReference type="ARBA" id="ARBA00022540"/>
    </source>
</evidence>
<keyword evidence="10" id="KW-0378">Hydrolase</keyword>
<dbReference type="FunFam" id="3.40.50.10050:FF:000002">
    <property type="entry name" value="Eukaryotic translation initiation factor 5B"/>
    <property type="match status" value="1"/>
</dbReference>
<dbReference type="GO" id="GO:0003924">
    <property type="term" value="F:GTPase activity"/>
    <property type="evidence" value="ECO:0007669"/>
    <property type="project" value="InterPro"/>
</dbReference>
<dbReference type="InterPro" id="IPR009000">
    <property type="entry name" value="Transl_B-barrel_sf"/>
</dbReference>
<dbReference type="SUPFAM" id="SSF50447">
    <property type="entry name" value="Translation proteins"/>
    <property type="match status" value="1"/>
</dbReference>